<sequence>MKYFAQGQIECVCVIRGAGKFGIVVGAAVQISPKLQATTATSCVEISDCEEAAMELSSEEDKVPTDLTAELSGLMSVKPEMRISRDKALALPELPLRSTSVSQLLKEVQTPSHQHFFIGEEVEDNAQQFYIGEEGMPVARRGLVEDESGDRALQQLRQRAGGVSKVSVDKTQVQPIVAEDGLSAVDTFRESAAKATASPRDDGEEKTVVTTTVTTARVSEATEATPAKDPLVTAYMLYETADMLMTIYWIFFSQLVLQLFYLALTLAAPVIWPCRAILRLLCRLFGIYEMEKDLWRLLEAICHQVFLALQLVLDYFHEPSMYVTNRLVDEFETILPSQAGRIARHPDDLLVFTLYILMLAACVCYVFHELWISFRRFLARSVRCRRKRNTEPLLYRQEVPMGPMAGLAMAPMAAPPGSLAQSPGNRPRPAWLPEDWQMENLEKSSKPRAALRDRQPVCCFDLLGGF</sequence>
<gene>
    <name evidence="2" type="ORF">C1SCF055_LOCUS9834</name>
</gene>
<evidence type="ECO:0000256" key="1">
    <source>
        <dbReference type="SAM" id="Phobius"/>
    </source>
</evidence>
<dbReference type="OrthoDB" id="430221at2759"/>
<evidence type="ECO:0000313" key="3">
    <source>
        <dbReference type="EMBL" id="CAL4769411.1"/>
    </source>
</evidence>
<organism evidence="2">
    <name type="scientific">Cladocopium goreaui</name>
    <dbReference type="NCBI Taxonomy" id="2562237"/>
    <lineage>
        <taxon>Eukaryota</taxon>
        <taxon>Sar</taxon>
        <taxon>Alveolata</taxon>
        <taxon>Dinophyceae</taxon>
        <taxon>Suessiales</taxon>
        <taxon>Symbiodiniaceae</taxon>
        <taxon>Cladocopium</taxon>
    </lineage>
</organism>
<proteinExistence type="predicted"/>
<evidence type="ECO:0000313" key="2">
    <source>
        <dbReference type="EMBL" id="CAI3982099.1"/>
    </source>
</evidence>
<dbReference type="Proteomes" id="UP001152797">
    <property type="component" value="Unassembled WGS sequence"/>
</dbReference>
<dbReference type="EMBL" id="CAMXCT020000683">
    <property type="protein sequence ID" value="CAL1135474.1"/>
    <property type="molecule type" value="Genomic_DNA"/>
</dbReference>
<dbReference type="EMBL" id="CAMXCT030000683">
    <property type="protein sequence ID" value="CAL4769411.1"/>
    <property type="molecule type" value="Genomic_DNA"/>
</dbReference>
<protein>
    <submittedName>
        <fullName evidence="2">Uncharacterized protein</fullName>
    </submittedName>
</protein>
<dbReference type="EMBL" id="CAMXCT010000683">
    <property type="protein sequence ID" value="CAI3982099.1"/>
    <property type="molecule type" value="Genomic_DNA"/>
</dbReference>
<feature type="transmembrane region" description="Helical" evidence="1">
    <location>
        <begin position="354"/>
        <end position="378"/>
    </location>
</feature>
<keyword evidence="4" id="KW-1185">Reference proteome</keyword>
<accession>A0A9P1FLW2</accession>
<evidence type="ECO:0000313" key="4">
    <source>
        <dbReference type="Proteomes" id="UP001152797"/>
    </source>
</evidence>
<keyword evidence="1" id="KW-0812">Transmembrane</keyword>
<keyword evidence="1" id="KW-0472">Membrane</keyword>
<dbReference type="AlphaFoldDB" id="A0A9P1FLW2"/>
<name>A0A9P1FLW2_9DINO</name>
<comment type="caution">
    <text evidence="2">The sequence shown here is derived from an EMBL/GenBank/DDBJ whole genome shotgun (WGS) entry which is preliminary data.</text>
</comment>
<reference evidence="2" key="1">
    <citation type="submission" date="2022-10" db="EMBL/GenBank/DDBJ databases">
        <authorList>
            <person name="Chen Y."/>
            <person name="Dougan E. K."/>
            <person name="Chan C."/>
            <person name="Rhodes N."/>
            <person name="Thang M."/>
        </authorList>
    </citation>
    <scope>NUCLEOTIDE SEQUENCE</scope>
</reference>
<keyword evidence="1" id="KW-1133">Transmembrane helix</keyword>
<reference evidence="3 4" key="2">
    <citation type="submission" date="2024-05" db="EMBL/GenBank/DDBJ databases">
        <authorList>
            <person name="Chen Y."/>
            <person name="Shah S."/>
            <person name="Dougan E. K."/>
            <person name="Thang M."/>
            <person name="Chan C."/>
        </authorList>
    </citation>
    <scope>NUCLEOTIDE SEQUENCE [LARGE SCALE GENOMIC DNA]</scope>
</reference>
<feature type="transmembrane region" description="Helical" evidence="1">
    <location>
        <begin position="247"/>
        <end position="273"/>
    </location>
</feature>